<dbReference type="EMBL" id="VWRN01000030">
    <property type="protein sequence ID" value="KAA6125161.1"/>
    <property type="molecule type" value="Genomic_DNA"/>
</dbReference>
<keyword evidence="3" id="KW-1185">Reference proteome</keyword>
<protein>
    <submittedName>
        <fullName evidence="2">O-acetyl-ADP-ribose deacetylase</fullName>
    </submittedName>
</protein>
<dbReference type="PANTHER" id="PTHR11106">
    <property type="entry name" value="GANGLIOSIDE INDUCED DIFFERENTIATION ASSOCIATED PROTEIN 2-RELATED"/>
    <property type="match status" value="1"/>
</dbReference>
<dbReference type="AlphaFoldDB" id="A0A5M8ASU8"/>
<dbReference type="CDD" id="cd02908">
    <property type="entry name" value="Macro_OAADPr_deacetylase"/>
    <property type="match status" value="1"/>
</dbReference>
<dbReference type="PANTHER" id="PTHR11106:SF27">
    <property type="entry name" value="MACRO DOMAIN-CONTAINING PROTEIN"/>
    <property type="match status" value="1"/>
</dbReference>
<reference evidence="2 3" key="1">
    <citation type="submission" date="2019-09" db="EMBL/GenBank/DDBJ databases">
        <title>Isolation of a novel species in the genus Cupriavidus from patients with sepsis using whole genome sequencing.</title>
        <authorList>
            <person name="Kweon O.J."/>
            <person name="Lee M.-K."/>
        </authorList>
    </citation>
    <scope>NUCLEOTIDE SEQUENCE [LARGE SCALE GENOMIC DNA]</scope>
    <source>
        <strain evidence="2 3">MKL-01</strain>
    </source>
</reference>
<evidence type="ECO:0000313" key="3">
    <source>
        <dbReference type="Proteomes" id="UP000324324"/>
    </source>
</evidence>
<sequence length="178" mass="18697">MAGEHLQVVHGDITRMEVDAIVNAANSGLLGGGGVDGAIHGAGGPAIMAACREIRERQGGCPTGEAVITTGGLLPAPYVIHAVGPVWRGGGENEDALLASAYRNSIRLAAEHRLRTLAFPNISTGVYGFPRERAADIAIAAVRQALAEADTIEQVTFVCFDDENYRLYRERLGAFGGL</sequence>
<dbReference type="SUPFAM" id="SSF52949">
    <property type="entry name" value="Macro domain-like"/>
    <property type="match status" value="1"/>
</dbReference>
<accession>A0A5M8ASU8</accession>
<dbReference type="Proteomes" id="UP000324324">
    <property type="component" value="Unassembled WGS sequence"/>
</dbReference>
<dbReference type="NCBIfam" id="NF001664">
    <property type="entry name" value="PRK00431.1-6"/>
    <property type="match status" value="1"/>
</dbReference>
<dbReference type="SMART" id="SM00506">
    <property type="entry name" value="A1pp"/>
    <property type="match status" value="1"/>
</dbReference>
<feature type="domain" description="Macro" evidence="1">
    <location>
        <begin position="1"/>
        <end position="176"/>
    </location>
</feature>
<dbReference type="Gene3D" id="3.40.220.10">
    <property type="entry name" value="Leucine Aminopeptidase, subunit E, domain 1"/>
    <property type="match status" value="1"/>
</dbReference>
<dbReference type="PROSITE" id="PS51154">
    <property type="entry name" value="MACRO"/>
    <property type="match status" value="1"/>
</dbReference>
<dbReference type="Pfam" id="PF01661">
    <property type="entry name" value="Macro"/>
    <property type="match status" value="1"/>
</dbReference>
<evidence type="ECO:0000313" key="2">
    <source>
        <dbReference type="EMBL" id="KAA6125161.1"/>
    </source>
</evidence>
<evidence type="ECO:0000259" key="1">
    <source>
        <dbReference type="PROSITE" id="PS51154"/>
    </source>
</evidence>
<dbReference type="InterPro" id="IPR043472">
    <property type="entry name" value="Macro_dom-like"/>
</dbReference>
<proteinExistence type="predicted"/>
<name>A0A5M8ASU8_9BURK</name>
<dbReference type="InterPro" id="IPR002589">
    <property type="entry name" value="Macro_dom"/>
</dbReference>
<gene>
    <name evidence="2" type="ORF">F1599_10165</name>
</gene>
<comment type="caution">
    <text evidence="2">The sequence shown here is derived from an EMBL/GenBank/DDBJ whole genome shotgun (WGS) entry which is preliminary data.</text>
</comment>
<organism evidence="2 3">
    <name type="scientific">Cupriavidus cauae</name>
    <dbReference type="NCBI Taxonomy" id="2608999"/>
    <lineage>
        <taxon>Bacteria</taxon>
        <taxon>Pseudomonadati</taxon>
        <taxon>Pseudomonadota</taxon>
        <taxon>Betaproteobacteria</taxon>
        <taxon>Burkholderiales</taxon>
        <taxon>Burkholderiaceae</taxon>
        <taxon>Cupriavidus</taxon>
    </lineage>
</organism>
<dbReference type="RefSeq" id="WP_149318789.1">
    <property type="nucleotide sequence ID" value="NZ_CP080293.1"/>
</dbReference>